<evidence type="ECO:0000313" key="5">
    <source>
        <dbReference type="EMBL" id="GLK52527.1"/>
    </source>
</evidence>
<evidence type="ECO:0000256" key="1">
    <source>
        <dbReference type="ARBA" id="ARBA00022801"/>
    </source>
</evidence>
<reference evidence="5" key="1">
    <citation type="journal article" date="2014" name="Int. J. Syst. Evol. Microbiol.">
        <title>Complete genome sequence of Corynebacterium casei LMG S-19264T (=DSM 44701T), isolated from a smear-ripened cheese.</title>
        <authorList>
            <consortium name="US DOE Joint Genome Institute (JGI-PGF)"/>
            <person name="Walter F."/>
            <person name="Albersmeier A."/>
            <person name="Kalinowski J."/>
            <person name="Ruckert C."/>
        </authorList>
    </citation>
    <scope>NUCLEOTIDE SEQUENCE</scope>
    <source>
        <strain evidence="5">VKM B-1513</strain>
    </source>
</reference>
<comment type="caution">
    <text evidence="5">The sequence shown here is derived from an EMBL/GenBank/DDBJ whole genome shotgun (WGS) entry which is preliminary data.</text>
</comment>
<dbReference type="SUPFAM" id="SSF53474">
    <property type="entry name" value="alpha/beta-Hydrolases"/>
    <property type="match status" value="1"/>
</dbReference>
<evidence type="ECO:0000259" key="4">
    <source>
        <dbReference type="Pfam" id="PF00326"/>
    </source>
</evidence>
<dbReference type="Pfam" id="PF07676">
    <property type="entry name" value="PD40"/>
    <property type="match status" value="2"/>
</dbReference>
<sequence length="692" mass="76870">MFRQFAFSAVAAMLAASASLHPAFAEDPLPARLAARPDIPAADRYMTPVDMVELRSIGEVSLADDGQRAIVTMTHADWAEDERADRYWVLDIASGQLSYLSGFDEADTVAFSPDGRMLAADQPPEGRKEDEVFLANADGSDLRRLTRHPTAVQSMSWSPDGQFIYYLATDDLSDEQRDRRDRVELIEPYFETTRHRHLWRVDVDSGARQRMTQGDWSVRSYDVAASGAVLIRIAPAADLDSAYDSELWISETPEPGGQFRRITANNWMESNARLSPDGRRIAYKARVSGDGLDYVQNNLVVIDLETDESRILTEGFDFEVDGMAWLPDGETLVVAVQAGVRSGLVRIDAETGEVTALSLHDRHLADWSLDAAGNAVALFETPATNGDLWRITADGAETRLTTIGAATVAPYHLPEQQLIRWNSHDGQVIEGFYFPPLVHTGDGPPPLVVQAHGGPRSADEFGMWKWGRYVPVMTAQGYGVLWVNYRGGTGYGDAFMQAMHGTYFAHADRDVMSGVDYLVETGRADPDQLIMSGWSAGGHMTNRLITTTDRFRAASSGAGAVDWAVHHLTSDTRQARRLLFGADAWAEGALESVFQPQSLLRDLYRVTTPTLIFAGEDDERVHPSQSIMLYQALRNLGVETRLYLAPGEGHSFSDLSHRLFRINAELDWYARHLGREAYEWQPLPVDPEDEED</sequence>
<evidence type="ECO:0000256" key="3">
    <source>
        <dbReference type="SAM" id="SignalP"/>
    </source>
</evidence>
<dbReference type="GO" id="GO:0006508">
    <property type="term" value="P:proteolysis"/>
    <property type="evidence" value="ECO:0007669"/>
    <property type="project" value="InterPro"/>
</dbReference>
<organism evidence="5 6">
    <name type="scientific">Maricaulis virginensis</name>
    <dbReference type="NCBI Taxonomy" id="144022"/>
    <lineage>
        <taxon>Bacteria</taxon>
        <taxon>Pseudomonadati</taxon>
        <taxon>Pseudomonadota</taxon>
        <taxon>Alphaproteobacteria</taxon>
        <taxon>Maricaulales</taxon>
        <taxon>Maricaulaceae</taxon>
        <taxon>Maricaulis</taxon>
    </lineage>
</organism>
<dbReference type="AlphaFoldDB" id="A0A9W6MNX1"/>
<dbReference type="SUPFAM" id="SSF82171">
    <property type="entry name" value="DPP6 N-terminal domain-like"/>
    <property type="match status" value="1"/>
</dbReference>
<feature type="signal peptide" evidence="3">
    <location>
        <begin position="1"/>
        <end position="25"/>
    </location>
</feature>
<dbReference type="Gene3D" id="3.40.50.1820">
    <property type="entry name" value="alpha/beta hydrolase"/>
    <property type="match status" value="1"/>
</dbReference>
<dbReference type="InterPro" id="IPR011659">
    <property type="entry name" value="WD40"/>
</dbReference>
<evidence type="ECO:0000256" key="2">
    <source>
        <dbReference type="ARBA" id="ARBA00022825"/>
    </source>
</evidence>
<dbReference type="EMBL" id="BSFE01000005">
    <property type="protein sequence ID" value="GLK52527.1"/>
    <property type="molecule type" value="Genomic_DNA"/>
</dbReference>
<dbReference type="InterPro" id="IPR011042">
    <property type="entry name" value="6-blade_b-propeller_TolB-like"/>
</dbReference>
<feature type="chain" id="PRO_5040804634" evidence="3">
    <location>
        <begin position="26"/>
        <end position="692"/>
    </location>
</feature>
<dbReference type="InterPro" id="IPR029058">
    <property type="entry name" value="AB_hydrolase_fold"/>
</dbReference>
<dbReference type="PANTHER" id="PTHR42776:SF27">
    <property type="entry name" value="DIPEPTIDYL PEPTIDASE FAMILY MEMBER 6"/>
    <property type="match status" value="1"/>
</dbReference>
<dbReference type="PANTHER" id="PTHR42776">
    <property type="entry name" value="SERINE PEPTIDASE S9 FAMILY MEMBER"/>
    <property type="match status" value="1"/>
</dbReference>
<keyword evidence="2" id="KW-0645">Protease</keyword>
<dbReference type="Gene3D" id="2.120.10.60">
    <property type="entry name" value="Tricorn protease N-terminal domain"/>
    <property type="match status" value="1"/>
</dbReference>
<dbReference type="Gene3D" id="2.120.10.30">
    <property type="entry name" value="TolB, C-terminal domain"/>
    <property type="match status" value="1"/>
</dbReference>
<dbReference type="RefSeq" id="WP_271186894.1">
    <property type="nucleotide sequence ID" value="NZ_BSFE01000005.1"/>
</dbReference>
<keyword evidence="1" id="KW-0378">Hydrolase</keyword>
<keyword evidence="6" id="KW-1185">Reference proteome</keyword>
<keyword evidence="2" id="KW-0720">Serine protease</keyword>
<keyword evidence="3" id="KW-0732">Signal</keyword>
<dbReference type="GO" id="GO:0004252">
    <property type="term" value="F:serine-type endopeptidase activity"/>
    <property type="evidence" value="ECO:0007669"/>
    <property type="project" value="TreeGrafter"/>
</dbReference>
<dbReference type="Proteomes" id="UP001143486">
    <property type="component" value="Unassembled WGS sequence"/>
</dbReference>
<protein>
    <submittedName>
        <fullName evidence="5">Peptidase</fullName>
    </submittedName>
</protein>
<reference evidence="5" key="2">
    <citation type="submission" date="2023-01" db="EMBL/GenBank/DDBJ databases">
        <authorList>
            <person name="Sun Q."/>
            <person name="Evtushenko L."/>
        </authorList>
    </citation>
    <scope>NUCLEOTIDE SEQUENCE</scope>
    <source>
        <strain evidence="5">VKM B-1513</strain>
    </source>
</reference>
<proteinExistence type="predicted"/>
<dbReference type="InterPro" id="IPR001375">
    <property type="entry name" value="Peptidase_S9_cat"/>
</dbReference>
<dbReference type="Pfam" id="PF00326">
    <property type="entry name" value="Peptidase_S9"/>
    <property type="match status" value="1"/>
</dbReference>
<evidence type="ECO:0000313" key="6">
    <source>
        <dbReference type="Proteomes" id="UP001143486"/>
    </source>
</evidence>
<accession>A0A9W6MNX1</accession>
<name>A0A9W6MNX1_9PROT</name>
<gene>
    <name evidence="5" type="ORF">GCM10017621_20350</name>
</gene>
<feature type="domain" description="Peptidase S9 prolyl oligopeptidase catalytic" evidence="4">
    <location>
        <begin position="470"/>
        <end position="674"/>
    </location>
</feature>